<dbReference type="PRINTS" id="PR00625">
    <property type="entry name" value="JDOMAIN"/>
</dbReference>
<gene>
    <name evidence="3" type="ORF">TCIL3000_10_4220</name>
</gene>
<dbReference type="PROSITE" id="PS50076">
    <property type="entry name" value="DNAJ_2"/>
    <property type="match status" value="1"/>
</dbReference>
<organism evidence="3">
    <name type="scientific">Trypanosoma congolense (strain IL3000)</name>
    <dbReference type="NCBI Taxonomy" id="1068625"/>
    <lineage>
        <taxon>Eukaryota</taxon>
        <taxon>Discoba</taxon>
        <taxon>Euglenozoa</taxon>
        <taxon>Kinetoplastea</taxon>
        <taxon>Metakinetoplastina</taxon>
        <taxon>Trypanosomatida</taxon>
        <taxon>Trypanosomatidae</taxon>
        <taxon>Trypanosoma</taxon>
        <taxon>Nannomonas</taxon>
    </lineage>
</organism>
<reference evidence="3" key="1">
    <citation type="journal article" date="2012" name="Proc. Natl. Acad. Sci. U.S.A.">
        <title>Antigenic diversity is generated by distinct evolutionary mechanisms in African trypanosome species.</title>
        <authorList>
            <person name="Jackson A.P."/>
            <person name="Berry A."/>
            <person name="Aslett M."/>
            <person name="Allison H.C."/>
            <person name="Burton P."/>
            <person name="Vavrova-Anderson J."/>
            <person name="Brown R."/>
            <person name="Browne H."/>
            <person name="Corton N."/>
            <person name="Hauser H."/>
            <person name="Gamble J."/>
            <person name="Gilderthorp R."/>
            <person name="Marcello L."/>
            <person name="McQuillan J."/>
            <person name="Otto T.D."/>
            <person name="Quail M.A."/>
            <person name="Sanders M.J."/>
            <person name="van Tonder A."/>
            <person name="Ginger M.L."/>
            <person name="Field M.C."/>
            <person name="Barry J.D."/>
            <person name="Hertz-Fowler C."/>
            <person name="Berriman M."/>
        </authorList>
    </citation>
    <scope>NUCLEOTIDE SEQUENCE</scope>
    <source>
        <strain evidence="3">IL3000</strain>
    </source>
</reference>
<dbReference type="CDD" id="cd06257">
    <property type="entry name" value="DnaJ"/>
    <property type="match status" value="1"/>
</dbReference>
<evidence type="ECO:0000313" key="3">
    <source>
        <dbReference type="EMBL" id="CCC93659.1"/>
    </source>
</evidence>
<accession>G0UW93</accession>
<evidence type="ECO:0000256" key="1">
    <source>
        <dbReference type="SAM" id="MobiDB-lite"/>
    </source>
</evidence>
<protein>
    <submittedName>
        <fullName evidence="3">Putative chaperone protein DNAj</fullName>
    </submittedName>
</protein>
<dbReference type="SMART" id="SM00271">
    <property type="entry name" value="DnaJ"/>
    <property type="match status" value="1"/>
</dbReference>
<proteinExistence type="predicted"/>
<name>G0UW93_TRYCI</name>
<dbReference type="EMBL" id="HE575323">
    <property type="protein sequence ID" value="CCC93659.1"/>
    <property type="molecule type" value="Genomic_DNA"/>
</dbReference>
<feature type="region of interest" description="Disordered" evidence="1">
    <location>
        <begin position="1"/>
        <end position="39"/>
    </location>
</feature>
<dbReference type="AlphaFoldDB" id="G0UW93"/>
<dbReference type="InterPro" id="IPR036869">
    <property type="entry name" value="J_dom_sf"/>
</dbReference>
<dbReference type="Pfam" id="PF00226">
    <property type="entry name" value="DnaJ"/>
    <property type="match status" value="1"/>
</dbReference>
<feature type="compositionally biased region" description="Acidic residues" evidence="1">
    <location>
        <begin position="1"/>
        <end position="10"/>
    </location>
</feature>
<dbReference type="PANTHER" id="PTHR24074">
    <property type="entry name" value="CO-CHAPERONE PROTEIN DJLA"/>
    <property type="match status" value="1"/>
</dbReference>
<feature type="compositionally biased region" description="Polar residues" evidence="1">
    <location>
        <begin position="96"/>
        <end position="106"/>
    </location>
</feature>
<dbReference type="PROSITE" id="PS00636">
    <property type="entry name" value="DNAJ_1"/>
    <property type="match status" value="1"/>
</dbReference>
<dbReference type="SUPFAM" id="SSF46565">
    <property type="entry name" value="Chaperone J-domain"/>
    <property type="match status" value="1"/>
</dbReference>
<dbReference type="InterPro" id="IPR001623">
    <property type="entry name" value="DnaJ_domain"/>
</dbReference>
<feature type="region of interest" description="Disordered" evidence="1">
    <location>
        <begin position="74"/>
        <end position="106"/>
    </location>
</feature>
<feature type="region of interest" description="Disordered" evidence="1">
    <location>
        <begin position="253"/>
        <end position="281"/>
    </location>
</feature>
<evidence type="ECO:0000259" key="2">
    <source>
        <dbReference type="PROSITE" id="PS50076"/>
    </source>
</evidence>
<dbReference type="InterPro" id="IPR050817">
    <property type="entry name" value="DjlA_DnaK_co-chaperone"/>
</dbReference>
<dbReference type="InterPro" id="IPR018253">
    <property type="entry name" value="DnaJ_domain_CS"/>
</dbReference>
<dbReference type="VEuPathDB" id="TriTrypDB:TcIL3000_10_4220"/>
<dbReference type="Gene3D" id="1.10.287.110">
    <property type="entry name" value="DnaJ domain"/>
    <property type="match status" value="1"/>
</dbReference>
<feature type="domain" description="J" evidence="2">
    <location>
        <begin position="197"/>
        <end position="264"/>
    </location>
</feature>
<sequence length="281" mass="30176">MSLNDIDDDLPPQMKSQTPRGSAPTMGAPSEAVKFSGSPKPVDLGDLFSDLTILKDPEVSVPVGPARAANVATEPQVVGSGPDDFDWITPAGSAASPVSQKNVQGKSCISDDPLESFFSAQATPEPRAAPSTESCSNLLDLTQPVECVRYSSATTLLEAFASQGKSQNGSRRGPTLADLNKGTSDNVVKARLLKVMNYYDILGVTPDATEDDIRRRFKKKALELHPDRAGKQQTPEEVELFKMITKAHEVLSDPEERAKYDAQTFGAASDTGPDGWWSPPR</sequence>